<dbReference type="EMBL" id="JACEIK010000007">
    <property type="protein sequence ID" value="MCD7446199.1"/>
    <property type="molecule type" value="Genomic_DNA"/>
</dbReference>
<sequence length="120" mass="12871">MDPAFEFAINNRGIDSAADCPYTESRGTCNYDELNKKDVTIDGYQDVAQVESTLICAVARQPVSVGIDGKSLDFQLYAGGIYDGECSSNPDDLSHAVLIVGYGSEGGVDYCIIKNSWGKS</sequence>
<accession>A0ABS8RKQ5</accession>
<keyword evidence="4" id="KW-1185">Reference proteome</keyword>
<comment type="similarity">
    <text evidence="1">Belongs to the peptidase C1 family.</text>
</comment>
<dbReference type="PANTHER" id="PTHR12411">
    <property type="entry name" value="CYSTEINE PROTEASE FAMILY C1-RELATED"/>
    <property type="match status" value="1"/>
</dbReference>
<dbReference type="InterPro" id="IPR013128">
    <property type="entry name" value="Peptidase_C1A"/>
</dbReference>
<organism evidence="3 4">
    <name type="scientific">Datura stramonium</name>
    <name type="common">Jimsonweed</name>
    <name type="synonym">Common thornapple</name>
    <dbReference type="NCBI Taxonomy" id="4076"/>
    <lineage>
        <taxon>Eukaryota</taxon>
        <taxon>Viridiplantae</taxon>
        <taxon>Streptophyta</taxon>
        <taxon>Embryophyta</taxon>
        <taxon>Tracheophyta</taxon>
        <taxon>Spermatophyta</taxon>
        <taxon>Magnoliopsida</taxon>
        <taxon>eudicotyledons</taxon>
        <taxon>Gunneridae</taxon>
        <taxon>Pentapetalae</taxon>
        <taxon>asterids</taxon>
        <taxon>lamiids</taxon>
        <taxon>Solanales</taxon>
        <taxon>Solanaceae</taxon>
        <taxon>Solanoideae</taxon>
        <taxon>Datureae</taxon>
        <taxon>Datura</taxon>
    </lineage>
</organism>
<dbReference type="SUPFAM" id="SSF54001">
    <property type="entry name" value="Cysteine proteinases"/>
    <property type="match status" value="1"/>
</dbReference>
<dbReference type="Pfam" id="PF00112">
    <property type="entry name" value="Peptidase_C1"/>
    <property type="match status" value="1"/>
</dbReference>
<name>A0ABS8RKQ5_DATST</name>
<dbReference type="Proteomes" id="UP000823775">
    <property type="component" value="Unassembled WGS sequence"/>
</dbReference>
<dbReference type="InterPro" id="IPR038765">
    <property type="entry name" value="Papain-like_cys_pep_sf"/>
</dbReference>
<dbReference type="InterPro" id="IPR025660">
    <property type="entry name" value="Pept_his_AS"/>
</dbReference>
<gene>
    <name evidence="3" type="ORF">HAX54_045256</name>
</gene>
<evidence type="ECO:0000313" key="3">
    <source>
        <dbReference type="EMBL" id="MCD7446199.1"/>
    </source>
</evidence>
<reference evidence="3 4" key="1">
    <citation type="journal article" date="2021" name="BMC Genomics">
        <title>Datura genome reveals duplications of psychoactive alkaloid biosynthetic genes and high mutation rate following tissue culture.</title>
        <authorList>
            <person name="Rajewski A."/>
            <person name="Carter-House D."/>
            <person name="Stajich J."/>
            <person name="Litt A."/>
        </authorList>
    </citation>
    <scope>NUCLEOTIDE SEQUENCE [LARGE SCALE GENOMIC DNA]</scope>
    <source>
        <strain evidence="3">AR-01</strain>
    </source>
</reference>
<dbReference type="Gene3D" id="3.90.70.10">
    <property type="entry name" value="Cysteine proteinases"/>
    <property type="match status" value="1"/>
</dbReference>
<feature type="domain" description="Peptidase C1A papain C-terminal" evidence="2">
    <location>
        <begin position="2"/>
        <end position="120"/>
    </location>
</feature>
<protein>
    <recommendedName>
        <fullName evidence="2">Peptidase C1A papain C-terminal domain-containing protein</fullName>
    </recommendedName>
</protein>
<proteinExistence type="inferred from homology"/>
<evidence type="ECO:0000313" key="4">
    <source>
        <dbReference type="Proteomes" id="UP000823775"/>
    </source>
</evidence>
<dbReference type="InterPro" id="IPR000668">
    <property type="entry name" value="Peptidase_C1A_C"/>
</dbReference>
<evidence type="ECO:0000259" key="2">
    <source>
        <dbReference type="SMART" id="SM00645"/>
    </source>
</evidence>
<dbReference type="PROSITE" id="PS00639">
    <property type="entry name" value="THIOL_PROTEASE_HIS"/>
    <property type="match status" value="1"/>
</dbReference>
<evidence type="ECO:0000256" key="1">
    <source>
        <dbReference type="ARBA" id="ARBA00008455"/>
    </source>
</evidence>
<comment type="caution">
    <text evidence="3">The sequence shown here is derived from an EMBL/GenBank/DDBJ whole genome shotgun (WGS) entry which is preliminary data.</text>
</comment>
<dbReference type="SMART" id="SM00645">
    <property type="entry name" value="Pept_C1"/>
    <property type="match status" value="1"/>
</dbReference>